<protein>
    <recommendedName>
        <fullName evidence="3">F-box domain-containing protein</fullName>
    </recommendedName>
</protein>
<organism evidence="1 2">
    <name type="scientific">Aspergillus keveii</name>
    <dbReference type="NCBI Taxonomy" id="714993"/>
    <lineage>
        <taxon>Eukaryota</taxon>
        <taxon>Fungi</taxon>
        <taxon>Dikarya</taxon>
        <taxon>Ascomycota</taxon>
        <taxon>Pezizomycotina</taxon>
        <taxon>Eurotiomycetes</taxon>
        <taxon>Eurotiomycetidae</taxon>
        <taxon>Eurotiales</taxon>
        <taxon>Aspergillaceae</taxon>
        <taxon>Aspergillus</taxon>
        <taxon>Aspergillus subgen. Nidulantes</taxon>
    </lineage>
</organism>
<comment type="caution">
    <text evidence="1">The sequence shown here is derived from an EMBL/GenBank/DDBJ whole genome shotgun (WGS) entry which is preliminary data.</text>
</comment>
<evidence type="ECO:0000313" key="1">
    <source>
        <dbReference type="EMBL" id="KAL2784268.1"/>
    </source>
</evidence>
<evidence type="ECO:0008006" key="3">
    <source>
        <dbReference type="Google" id="ProtNLM"/>
    </source>
</evidence>
<accession>A0ABR4FLX7</accession>
<dbReference type="EMBL" id="JBFTWV010000186">
    <property type="protein sequence ID" value="KAL2784268.1"/>
    <property type="molecule type" value="Genomic_DNA"/>
</dbReference>
<gene>
    <name evidence="1" type="ORF">BJX66DRAFT_330090</name>
</gene>
<dbReference type="Proteomes" id="UP001610563">
    <property type="component" value="Unassembled WGS sequence"/>
</dbReference>
<keyword evidence="2" id="KW-1185">Reference proteome</keyword>
<reference evidence="1 2" key="1">
    <citation type="submission" date="2024-07" db="EMBL/GenBank/DDBJ databases">
        <title>Section-level genome sequencing and comparative genomics of Aspergillus sections Usti and Cavernicolus.</title>
        <authorList>
            <consortium name="Lawrence Berkeley National Laboratory"/>
            <person name="Nybo J.L."/>
            <person name="Vesth T.C."/>
            <person name="Theobald S."/>
            <person name="Frisvad J.C."/>
            <person name="Larsen T.O."/>
            <person name="Kjaerboelling I."/>
            <person name="Rothschild-Mancinelli K."/>
            <person name="Lyhne E.K."/>
            <person name="Kogle M.E."/>
            <person name="Barry K."/>
            <person name="Clum A."/>
            <person name="Na H."/>
            <person name="Ledsgaard L."/>
            <person name="Lin J."/>
            <person name="Lipzen A."/>
            <person name="Kuo A."/>
            <person name="Riley R."/>
            <person name="Mondo S."/>
            <person name="Labutti K."/>
            <person name="Haridas S."/>
            <person name="Pangalinan J."/>
            <person name="Salamov A.A."/>
            <person name="Simmons B.A."/>
            <person name="Magnuson J.K."/>
            <person name="Chen J."/>
            <person name="Drula E."/>
            <person name="Henrissat B."/>
            <person name="Wiebenga A."/>
            <person name="Lubbers R.J."/>
            <person name="Gomes A.C."/>
            <person name="Makela M.R."/>
            <person name="Stajich J."/>
            <person name="Grigoriev I.V."/>
            <person name="Mortensen U.H."/>
            <person name="De Vries R.P."/>
            <person name="Baker S.E."/>
            <person name="Andersen M.R."/>
        </authorList>
    </citation>
    <scope>NUCLEOTIDE SEQUENCE [LARGE SCALE GENOMIC DNA]</scope>
    <source>
        <strain evidence="1 2">CBS 209.92</strain>
    </source>
</reference>
<dbReference type="PROSITE" id="PS51257">
    <property type="entry name" value="PROKAR_LIPOPROTEIN"/>
    <property type="match status" value="1"/>
</dbReference>
<name>A0ABR4FLX7_9EURO</name>
<proteinExistence type="predicted"/>
<sequence>MAATLPRELLFLIAENLHPDAVSLIPFATACRSWQPIFESLTFSTITVHSNNAIDNAKAPAQKGMSLSQFKQATSGDATMRRAWIQEVCYDILVPFQLLDWTAQKLAGYTTDNPIAITGLFSTLSSWDKTHRLSVQIGLLGREKGEALEPQTWHYEDAGEYRYDYKDGRNRSVPPYRARLSSDDILPDLLCVDQLTFANIRHANGDRFHHIGSEAIQQIVQNCPTLTELHLDLDEWVRPDHLEYLQTRPANAPRTLQVLDYHDMQQYPWKETMPALNLIRGGVDPLGTNLLGPLDDDAQRISSAPAHWPNLKVLEVNALPPFLPSGCVPRPILNTKQFHRLFISWGRAARKHMPHISSMKFELGHTGPIGFDFAAGSESTTPTWESEVDYRPDGKVAGAWGDGERFSVLVPRWLPAA</sequence>
<evidence type="ECO:0000313" key="2">
    <source>
        <dbReference type="Proteomes" id="UP001610563"/>
    </source>
</evidence>